<accession>A0A0G2E317</accession>
<dbReference type="AlphaFoldDB" id="A0A0G2E317"/>
<feature type="region of interest" description="Disordered" evidence="2">
    <location>
        <begin position="16"/>
        <end position="46"/>
    </location>
</feature>
<evidence type="ECO:0000256" key="1">
    <source>
        <dbReference type="ARBA" id="ARBA00008209"/>
    </source>
</evidence>
<keyword evidence="4" id="KW-1185">Reference proteome</keyword>
<dbReference type="GO" id="GO:0005634">
    <property type="term" value="C:nucleus"/>
    <property type="evidence" value="ECO:0007669"/>
    <property type="project" value="TreeGrafter"/>
</dbReference>
<reference evidence="3 4" key="2">
    <citation type="submission" date="2015-05" db="EMBL/GenBank/DDBJ databases">
        <authorList>
            <person name="Morales-Cruz A."/>
            <person name="Amrine K.C."/>
            <person name="Cantu D."/>
        </authorList>
    </citation>
    <scope>NUCLEOTIDE SEQUENCE [LARGE SCALE GENOMIC DNA]</scope>
    <source>
        <strain evidence="3">UCRPC4</strain>
    </source>
</reference>
<name>A0A0G2E317_PHACM</name>
<organism evidence="3 4">
    <name type="scientific">Phaeomoniella chlamydospora</name>
    <name type="common">Phaeoacremonium chlamydosporum</name>
    <dbReference type="NCBI Taxonomy" id="158046"/>
    <lineage>
        <taxon>Eukaryota</taxon>
        <taxon>Fungi</taxon>
        <taxon>Dikarya</taxon>
        <taxon>Ascomycota</taxon>
        <taxon>Pezizomycotina</taxon>
        <taxon>Eurotiomycetes</taxon>
        <taxon>Chaetothyriomycetidae</taxon>
        <taxon>Phaeomoniellales</taxon>
        <taxon>Phaeomoniellaceae</taxon>
        <taxon>Phaeomoniella</taxon>
    </lineage>
</organism>
<proteinExistence type="inferred from homology"/>
<gene>
    <name evidence="3" type="ORF">UCRPC4_g05599</name>
</gene>
<dbReference type="GO" id="GO:0005737">
    <property type="term" value="C:cytoplasm"/>
    <property type="evidence" value="ECO:0007669"/>
    <property type="project" value="TreeGrafter"/>
</dbReference>
<dbReference type="PANTHER" id="PTHR10300:SF14">
    <property type="entry name" value="PROTEIN SARAH"/>
    <property type="match status" value="1"/>
</dbReference>
<dbReference type="OrthoDB" id="17212at2759"/>
<dbReference type="GO" id="GO:0008597">
    <property type="term" value="F:calcium-dependent protein serine/threonine phosphatase regulator activity"/>
    <property type="evidence" value="ECO:0007669"/>
    <property type="project" value="TreeGrafter"/>
</dbReference>
<dbReference type="GO" id="GO:0019722">
    <property type="term" value="P:calcium-mediated signaling"/>
    <property type="evidence" value="ECO:0007669"/>
    <property type="project" value="InterPro"/>
</dbReference>
<protein>
    <submittedName>
        <fullName evidence="3">Putative calcineurin binding protein</fullName>
    </submittedName>
</protein>
<comment type="similarity">
    <text evidence="1">Belongs to the RCAN family.</text>
</comment>
<evidence type="ECO:0000313" key="4">
    <source>
        <dbReference type="Proteomes" id="UP000053317"/>
    </source>
</evidence>
<dbReference type="InterPro" id="IPR006931">
    <property type="entry name" value="Calcipressin"/>
</dbReference>
<evidence type="ECO:0000313" key="3">
    <source>
        <dbReference type="EMBL" id="KKY17457.1"/>
    </source>
</evidence>
<dbReference type="Pfam" id="PF04847">
    <property type="entry name" value="Calcipressin"/>
    <property type="match status" value="1"/>
</dbReference>
<comment type="caution">
    <text evidence="3">The sequence shown here is derived from an EMBL/GenBank/DDBJ whole genome shotgun (WGS) entry which is preliminary data.</text>
</comment>
<feature type="compositionally biased region" description="Basic and acidic residues" evidence="2">
    <location>
        <begin position="129"/>
        <end position="138"/>
    </location>
</feature>
<dbReference type="EMBL" id="LCWF01000146">
    <property type="protein sequence ID" value="KKY17457.1"/>
    <property type="molecule type" value="Genomic_DNA"/>
</dbReference>
<feature type="compositionally biased region" description="Low complexity" evidence="2">
    <location>
        <begin position="153"/>
        <end position="178"/>
    </location>
</feature>
<evidence type="ECO:0000256" key="2">
    <source>
        <dbReference type="SAM" id="MobiDB-lite"/>
    </source>
</evidence>
<feature type="compositionally biased region" description="Polar residues" evidence="2">
    <location>
        <begin position="98"/>
        <end position="108"/>
    </location>
</feature>
<sequence length="241" mass="25828">MREANTEAAVKVRQELDGTTFLGANSPVSPTGDEAQEHANLPLSAEDHEVRARIYFGEPTPIDNSKHYLDKPDAGKLFFISPPPSPPVGWESTREGPPNTQTHATDLQSALEKLGSKIRDSGSNFGKAGQEEDSKPELEVQVNDAAVSGSTVTAPTEPRSATSATSRSGTRTRSSSTTMIYDPEAHATGKRKGLPSVMVEDTTYSGEEESEAKDNEGAGPQLDDGKRIIAHTTRPPVELME</sequence>
<dbReference type="PANTHER" id="PTHR10300">
    <property type="entry name" value="CALCIPRESSIN"/>
    <property type="match status" value="1"/>
</dbReference>
<reference evidence="3 4" key="1">
    <citation type="submission" date="2015-05" db="EMBL/GenBank/DDBJ databases">
        <title>Distinctive expansion of gene families associated with plant cell wall degradation and secondary metabolism in the genomes of grapevine trunk pathogens.</title>
        <authorList>
            <person name="Lawrence D.P."/>
            <person name="Travadon R."/>
            <person name="Rolshausen P.E."/>
            <person name="Baumgartner K."/>
        </authorList>
    </citation>
    <scope>NUCLEOTIDE SEQUENCE [LARGE SCALE GENOMIC DNA]</scope>
    <source>
        <strain evidence="3">UCRPC4</strain>
    </source>
</reference>
<dbReference type="Proteomes" id="UP000053317">
    <property type="component" value="Unassembled WGS sequence"/>
</dbReference>
<feature type="region of interest" description="Disordered" evidence="2">
    <location>
        <begin position="75"/>
        <end position="241"/>
    </location>
</feature>